<gene>
    <name evidence="4" type="ORF">SAMN05216552_1002248</name>
</gene>
<keyword evidence="5" id="KW-1185">Reference proteome</keyword>
<evidence type="ECO:0000313" key="4">
    <source>
        <dbReference type="EMBL" id="SFU38998.1"/>
    </source>
</evidence>
<dbReference type="InterPro" id="IPR006860">
    <property type="entry name" value="FecR"/>
</dbReference>
<evidence type="ECO:0000256" key="1">
    <source>
        <dbReference type="SAM" id="MobiDB-lite"/>
    </source>
</evidence>
<feature type="domain" description="FecR protein" evidence="3">
    <location>
        <begin position="59"/>
        <end position="160"/>
    </location>
</feature>
<keyword evidence="2" id="KW-0732">Signal</keyword>
<dbReference type="Pfam" id="PF04773">
    <property type="entry name" value="FecR"/>
    <property type="match status" value="1"/>
</dbReference>
<feature type="compositionally biased region" description="Polar residues" evidence="1">
    <location>
        <begin position="244"/>
        <end position="259"/>
    </location>
</feature>
<accession>A0A1I7FS81</accession>
<dbReference type="AlphaFoldDB" id="A0A1I7FS81"/>
<feature type="compositionally biased region" description="Low complexity" evidence="1">
    <location>
        <begin position="273"/>
        <end position="296"/>
    </location>
</feature>
<dbReference type="STRING" id="1035707.SAMN05216552_1002248"/>
<sequence>MAEKGNTMLRQLLAVAGFALAAHTVQAAEAGRIIYVAGSAQVADRAATLNAPVQEGEMLVTGKDGFIYIKTADDGLFILRPSTKARIAAYYIDKQNPANTRIKLELLSGVARSKSGEAVKLARQNFRFNTPVAAIGVRGTDFTVFTDQDTSRVTVLTGGITISGFDGACRPEGGGPCEGAAARELFATQKGQLLQIRRGQPAPQMLPETNAVSPDAVAPPRPDEPGKSPATTLLPPPQAPSLDAQKTNTLKQQLGSNQEPGDGGNVVTPEQPGVPTDPIVTVPPVTETGPLPTEPTKPVDPKPADPVKVVPDRGIVWGRWQPVLDQAAAVDLVAELNKGSELVAQNSYYALFRTQGKEYLVPERGGVSFELSGGSAVIRDDNTAIANRLASVENGVLKFNFDNRTFATNFDLVNQSERLLMQSTGKVSSDGRFVGDPLYVQPNNMSVSGFISLENSGTAAYLFDSRLSGGRTVYGATSWNKPK</sequence>
<dbReference type="Proteomes" id="UP000199391">
    <property type="component" value="Unassembled WGS sequence"/>
</dbReference>
<reference evidence="5" key="1">
    <citation type="submission" date="2016-10" db="EMBL/GenBank/DDBJ databases">
        <authorList>
            <person name="Varghese N."/>
            <person name="Submissions S."/>
        </authorList>
    </citation>
    <scope>NUCLEOTIDE SEQUENCE [LARGE SCALE GENOMIC DNA]</scope>
    <source>
        <strain evidence="5">CGMCC 1.11014</strain>
    </source>
</reference>
<feature type="region of interest" description="Disordered" evidence="1">
    <location>
        <begin position="204"/>
        <end position="306"/>
    </location>
</feature>
<evidence type="ECO:0000313" key="5">
    <source>
        <dbReference type="Proteomes" id="UP000199391"/>
    </source>
</evidence>
<evidence type="ECO:0000256" key="2">
    <source>
        <dbReference type="SAM" id="SignalP"/>
    </source>
</evidence>
<dbReference type="EMBL" id="FPBO01000002">
    <property type="protein sequence ID" value="SFU38998.1"/>
    <property type="molecule type" value="Genomic_DNA"/>
</dbReference>
<proteinExistence type="predicted"/>
<evidence type="ECO:0000259" key="3">
    <source>
        <dbReference type="Pfam" id="PF04773"/>
    </source>
</evidence>
<dbReference type="Gene3D" id="2.60.120.1440">
    <property type="match status" value="1"/>
</dbReference>
<name>A0A1I7FS81_9BURK</name>
<feature type="chain" id="PRO_5011751539" evidence="2">
    <location>
        <begin position="28"/>
        <end position="483"/>
    </location>
</feature>
<protein>
    <submittedName>
        <fullName evidence="4">FecR family protein</fullName>
    </submittedName>
</protein>
<organism evidence="4 5">
    <name type="scientific">Pseudoduganella namucuonensis</name>
    <dbReference type="NCBI Taxonomy" id="1035707"/>
    <lineage>
        <taxon>Bacteria</taxon>
        <taxon>Pseudomonadati</taxon>
        <taxon>Pseudomonadota</taxon>
        <taxon>Betaproteobacteria</taxon>
        <taxon>Burkholderiales</taxon>
        <taxon>Oxalobacteraceae</taxon>
        <taxon>Telluria group</taxon>
        <taxon>Pseudoduganella</taxon>
    </lineage>
</organism>
<dbReference type="PANTHER" id="PTHR38731">
    <property type="entry name" value="LIPL45-RELATED LIPOPROTEIN-RELATED"/>
    <property type="match status" value="1"/>
</dbReference>
<feature type="signal peptide" evidence="2">
    <location>
        <begin position="1"/>
        <end position="27"/>
    </location>
</feature>